<feature type="chain" id="PRO_5003339097" evidence="2">
    <location>
        <begin position="25"/>
        <end position="680"/>
    </location>
</feature>
<keyword evidence="2" id="KW-0732">Signal</keyword>
<evidence type="ECO:0000256" key="1">
    <source>
        <dbReference type="SAM" id="MobiDB-lite"/>
    </source>
</evidence>
<evidence type="ECO:0000313" key="3">
    <source>
        <dbReference type="EMBL" id="AEF43053.1"/>
    </source>
</evidence>
<feature type="compositionally biased region" description="Acidic residues" evidence="1">
    <location>
        <begin position="104"/>
        <end position="114"/>
    </location>
</feature>
<dbReference type="RefSeq" id="WP_013798060.1">
    <property type="nucleotide sequence ID" value="NC_015561.1"/>
</dbReference>
<feature type="signal peptide" evidence="2">
    <location>
        <begin position="1"/>
        <end position="24"/>
    </location>
</feature>
<feature type="compositionally biased region" description="Basic and acidic residues" evidence="1">
    <location>
        <begin position="166"/>
        <end position="179"/>
    </location>
</feature>
<geneLocation type="plasmid" evidence="3 4">
    <name>pAS9A-2</name>
</geneLocation>
<gene>
    <name evidence="3" type="ordered locus">AS9A_P20009</name>
</gene>
<accession>F6ESD2</accession>
<dbReference type="EMBL" id="CP002788">
    <property type="protein sequence ID" value="AEF43053.1"/>
    <property type="molecule type" value="Genomic_DNA"/>
</dbReference>
<protein>
    <submittedName>
        <fullName evidence="3">Putative secreted protein</fullName>
    </submittedName>
</protein>
<keyword evidence="3" id="KW-0614">Plasmid</keyword>
<dbReference type="Proteomes" id="UP000009235">
    <property type="component" value="Plasmid pAS9A-2"/>
</dbReference>
<feature type="region of interest" description="Disordered" evidence="1">
    <location>
        <begin position="18"/>
        <end position="179"/>
    </location>
</feature>
<name>F6ESD2_HOYSD</name>
<keyword evidence="4" id="KW-1185">Reference proteome</keyword>
<organism evidence="3 4">
    <name type="scientific">Hoyosella subflava (strain DSM 45089 / JCM 17490 / NBRC 109087 / DQS3-9A1)</name>
    <name type="common">Amycolicicoccus subflavus</name>
    <dbReference type="NCBI Taxonomy" id="443218"/>
    <lineage>
        <taxon>Bacteria</taxon>
        <taxon>Bacillati</taxon>
        <taxon>Actinomycetota</taxon>
        <taxon>Actinomycetes</taxon>
        <taxon>Mycobacteriales</taxon>
        <taxon>Hoyosellaceae</taxon>
        <taxon>Hoyosella</taxon>
    </lineage>
</organism>
<dbReference type="InterPro" id="IPR013207">
    <property type="entry name" value="LGFP"/>
</dbReference>
<proteinExistence type="predicted"/>
<evidence type="ECO:0000313" key="4">
    <source>
        <dbReference type="Proteomes" id="UP000009235"/>
    </source>
</evidence>
<reference evidence="3 4" key="1">
    <citation type="journal article" date="2011" name="J. Bacteriol.">
        <title>Complete genome sequence of Amycolicicoccus subflavus DQS3-9A1T, an actinomycete isolated from crude oil-polluted soil.</title>
        <authorList>
            <person name="Cai M."/>
            <person name="Chen W.M."/>
            <person name="Nie Y."/>
            <person name="Chi C.Q."/>
            <person name="Wang Y.N."/>
            <person name="Tang Y.Q."/>
            <person name="Li G.Y."/>
            <person name="Wu X.L."/>
        </authorList>
    </citation>
    <scope>NUCLEOTIDE SEQUENCE [LARGE SCALE GENOMIC DNA]</scope>
    <source>
        <strain evidence="4">DSM 45089 / DQS3-9A1</strain>
        <plasmid evidence="3 4">pAS9A-2</plasmid>
    </source>
</reference>
<sequence length="680" mass="73497">MTRKWLITAAIAMVAASGAAPAGAQPDTTPSPSPVTTTQATPETADSEATTAPALSPSGTEAEEPAREALRPGSNTSEDALTPAPETVDPERTTRAPQTPPSETPEETAPDEESPSVQATREPAVTAEEAPPSVAEGEGLPYPERTDGVESQPMQRSAQSLPELRGTPRSEREPIPEGFSKEEADLAERMEMATTSGCQTFWPSPHLVCGAILDRYLAMGGPNSWLSLPNSPEYTNPDGVGKRSQFLNGSIYWHPTTGAHPVTILYMTKWDQLGWETGWLGYPTAAEIPHSPIGSQQEFQGAGLFWTQPVGVYAVGGAIRTKYDSTGGPGGPLGYPTTDEIAVNNKNGRYNNFQNGTISWSADTGSRVLYGPIRDRWTQLGREDGPLGYPLSDEQSAANGTARYVEFENGSSIWWTAVTGAHEISSDILAVWQTYGAHDGNLGYPVSPAVTPQSNARNSAHDGPAITKHQKFEGGIVNLAGDRDAYVGMYDPTPDNVPEPQTSVTNKLEQTRQQNDTWPPDIPKDHDTSKIVGEATNIHHPLYGTMVIRQGYYSGAWQDGWGQNKAQHYHQLNYIDSIEFVLESRYSGPRSDTTLAGRDFWAYATHSICELTWSGRQCQEVERRVVHAIYDPLPWPTYKFTPGGDPIGVVTAFCGGGTSPLAGTTICDPWVDVALLNPTN</sequence>
<dbReference type="Pfam" id="PF08310">
    <property type="entry name" value="LGFP"/>
    <property type="match status" value="4"/>
</dbReference>
<dbReference type="KEGG" id="asd:AS9A_P20009"/>
<dbReference type="OrthoDB" id="4369514at2"/>
<dbReference type="AlphaFoldDB" id="F6ESD2"/>
<feature type="compositionally biased region" description="Low complexity" evidence="1">
    <location>
        <begin position="18"/>
        <end position="42"/>
    </location>
</feature>
<dbReference type="HOGENOM" id="CLU_404226_0_0_11"/>
<evidence type="ECO:0000256" key="2">
    <source>
        <dbReference type="SAM" id="SignalP"/>
    </source>
</evidence>